<dbReference type="InterPro" id="IPR050498">
    <property type="entry name" value="Ycf3"/>
</dbReference>
<proteinExistence type="predicted"/>
<feature type="region of interest" description="Disordered" evidence="4">
    <location>
        <begin position="378"/>
        <end position="402"/>
    </location>
</feature>
<feature type="compositionally biased region" description="Basic and acidic residues" evidence="4">
    <location>
        <begin position="380"/>
        <end position="402"/>
    </location>
</feature>
<dbReference type="InterPro" id="IPR011990">
    <property type="entry name" value="TPR-like_helical_dom_sf"/>
</dbReference>
<protein>
    <submittedName>
        <fullName evidence="5">Uncharacterized protein</fullName>
    </submittedName>
</protein>
<feature type="region of interest" description="Disordered" evidence="4">
    <location>
        <begin position="421"/>
        <end position="443"/>
    </location>
</feature>
<name>A0A0K8T663_LYGHE</name>
<evidence type="ECO:0000256" key="4">
    <source>
        <dbReference type="SAM" id="MobiDB-lite"/>
    </source>
</evidence>
<dbReference type="SMART" id="SM00028">
    <property type="entry name" value="TPR"/>
    <property type="match status" value="6"/>
</dbReference>
<dbReference type="PANTHER" id="PTHR44858:SF1">
    <property type="entry name" value="UDP-N-ACETYLGLUCOSAMINE--PEPTIDE N-ACETYLGLUCOSAMINYLTRANSFERASE SPINDLY-RELATED"/>
    <property type="match status" value="1"/>
</dbReference>
<feature type="repeat" description="TPR" evidence="3">
    <location>
        <begin position="50"/>
        <end position="83"/>
    </location>
</feature>
<feature type="compositionally biased region" description="Basic and acidic residues" evidence="4">
    <location>
        <begin position="22"/>
        <end position="45"/>
    </location>
</feature>
<dbReference type="PANTHER" id="PTHR44858">
    <property type="entry name" value="TETRATRICOPEPTIDE REPEAT PROTEIN 6"/>
    <property type="match status" value="1"/>
</dbReference>
<evidence type="ECO:0000256" key="2">
    <source>
        <dbReference type="ARBA" id="ARBA00022803"/>
    </source>
</evidence>
<evidence type="ECO:0000256" key="1">
    <source>
        <dbReference type="ARBA" id="ARBA00022737"/>
    </source>
</evidence>
<feature type="compositionally biased region" description="Acidic residues" evidence="4">
    <location>
        <begin position="421"/>
        <end position="434"/>
    </location>
</feature>
<keyword evidence="2 3" id="KW-0802">TPR repeat</keyword>
<sequence>MDVKSCGDAAFTSKFLEEPVIKKEESVESNEKPGEIDGNEQRVLDESSSVGRHCDEGLRTLKLKKWKNAVKAFTEAIKIKPDDASLYTHRALAFLRLRSYQNAEADCTKALELNNDFIKAYMRRSKSRKLQNKFVLAALDLVKVMELQPEFELSMSVVRCEYDDLVFLAIDESEQIRRAGLRVQTEVLSKKEEYFGECFAEQQRWNEAIVKFTNAIKLSSSGKNPRLRDLFHHRGNCWKNLNKLNLAEADYTSAISIDDKNCLLYCKRSLIRSGMDNSSGALEDLARTIVSNPNSGTVPSDLLKMYRLMACKKQQHCQSLASAAAAKEKRETRKRLAMEERRKKLGKASELCGGVLLIPEFIAPTDLMNDNFEENWSEMEQNKSDGENNKTSSEKTNIEHSDIGFSFDDLPFVFRHKDFDEEVDSISTTDDENEDGAKSIQCG</sequence>
<evidence type="ECO:0000313" key="5">
    <source>
        <dbReference type="EMBL" id="JAG61003.1"/>
    </source>
</evidence>
<dbReference type="InterPro" id="IPR019734">
    <property type="entry name" value="TPR_rpt"/>
</dbReference>
<accession>A0A0K8T663</accession>
<reference evidence="5" key="1">
    <citation type="submission" date="2014-09" db="EMBL/GenBank/DDBJ databases">
        <authorList>
            <person name="Magalhaes I.L.F."/>
            <person name="Oliveira U."/>
            <person name="Santos F.R."/>
            <person name="Vidigal T.H.D.A."/>
            <person name="Brescovit A.D."/>
            <person name="Santos A.J."/>
        </authorList>
    </citation>
    <scope>NUCLEOTIDE SEQUENCE</scope>
</reference>
<dbReference type="AlphaFoldDB" id="A0A0K8T663"/>
<dbReference type="EMBL" id="GBRD01004818">
    <property type="protein sequence ID" value="JAG61003.1"/>
    <property type="molecule type" value="Transcribed_RNA"/>
</dbReference>
<dbReference type="PROSITE" id="PS50005">
    <property type="entry name" value="TPR"/>
    <property type="match status" value="1"/>
</dbReference>
<dbReference type="Pfam" id="PF13181">
    <property type="entry name" value="TPR_8"/>
    <property type="match status" value="1"/>
</dbReference>
<organism evidence="5">
    <name type="scientific">Lygus hesperus</name>
    <name type="common">Western plant bug</name>
    <dbReference type="NCBI Taxonomy" id="30085"/>
    <lineage>
        <taxon>Eukaryota</taxon>
        <taxon>Metazoa</taxon>
        <taxon>Ecdysozoa</taxon>
        <taxon>Arthropoda</taxon>
        <taxon>Hexapoda</taxon>
        <taxon>Insecta</taxon>
        <taxon>Pterygota</taxon>
        <taxon>Neoptera</taxon>
        <taxon>Paraneoptera</taxon>
        <taxon>Hemiptera</taxon>
        <taxon>Heteroptera</taxon>
        <taxon>Panheteroptera</taxon>
        <taxon>Cimicomorpha</taxon>
        <taxon>Miridae</taxon>
        <taxon>Mirini</taxon>
        <taxon>Lygus</taxon>
    </lineage>
</organism>
<evidence type="ECO:0000256" key="3">
    <source>
        <dbReference type="PROSITE-ProRule" id="PRU00339"/>
    </source>
</evidence>
<dbReference type="SUPFAM" id="SSF48452">
    <property type="entry name" value="TPR-like"/>
    <property type="match status" value="2"/>
</dbReference>
<feature type="region of interest" description="Disordered" evidence="4">
    <location>
        <begin position="22"/>
        <end position="48"/>
    </location>
</feature>
<dbReference type="Gene3D" id="1.25.40.10">
    <property type="entry name" value="Tetratricopeptide repeat domain"/>
    <property type="match status" value="2"/>
</dbReference>
<keyword evidence="1" id="KW-0677">Repeat</keyword>